<dbReference type="AlphaFoldDB" id="A0A7C3ZUB5"/>
<dbReference type="Pfam" id="PF00149">
    <property type="entry name" value="Metallophos"/>
    <property type="match status" value="1"/>
</dbReference>
<keyword evidence="2" id="KW-0378">Hydrolase</keyword>
<gene>
    <name evidence="5" type="ORF">ENR15_00430</name>
</gene>
<proteinExistence type="predicted"/>
<dbReference type="InterPro" id="IPR004843">
    <property type="entry name" value="Calcineurin-like_PHP"/>
</dbReference>
<sequence length="442" mass="48775">MFWYFHGFVINVNTGLYNVIMTASDVVLLSLVARLSLGSNRGQQPEAATGNSNRVAPTQDLSLLLRMRRLTPKPGSLFGGETGFVNLSVMMRKLADKPAFFNWLKPGWLGVAGIIGENQFIYLIFGLVWLGLTGGVTAGLLGENRFGIVRLLCDGLFWHGFAVMAGLAWLLWRREPLVARTCCLGAIMVAALGIYAFRIEPYWLEISRVQLKTDKLEQPVKIVVVADLQSDVFGEYERKSLRLGNDAKGDIILFVGDYAQESEYHVRDKSLQDFKAALQEINIRAPQGIYAVRGNLETGYDWTPVFAGLPVRLVEQTETIELPNLCLTGLSLTDSENTQLFIPDCGAKFHVVFGHVPNFALGDVRGDLLVAGHTHGGQIRLPFIGPLATASEIPHKWGAGITDLGNGRTLFVSRGIGMERGFAPRFRFLCRPELVIIELLPA</sequence>
<evidence type="ECO:0000259" key="4">
    <source>
        <dbReference type="Pfam" id="PF00149"/>
    </source>
</evidence>
<dbReference type="PANTHER" id="PTHR31302:SF31">
    <property type="entry name" value="PHOSPHODIESTERASE YAEI"/>
    <property type="match status" value="1"/>
</dbReference>
<dbReference type="GO" id="GO:0009245">
    <property type="term" value="P:lipid A biosynthetic process"/>
    <property type="evidence" value="ECO:0007669"/>
    <property type="project" value="TreeGrafter"/>
</dbReference>
<feature type="transmembrane region" description="Helical" evidence="3">
    <location>
        <begin position="177"/>
        <end position="197"/>
    </location>
</feature>
<dbReference type="GO" id="GO:0008758">
    <property type="term" value="F:UDP-2,3-diacylglucosamine hydrolase activity"/>
    <property type="evidence" value="ECO:0007669"/>
    <property type="project" value="TreeGrafter"/>
</dbReference>
<accession>A0A7C3ZUB5</accession>
<evidence type="ECO:0000256" key="1">
    <source>
        <dbReference type="ARBA" id="ARBA00022723"/>
    </source>
</evidence>
<name>A0A7C3ZUB5_9CYAN</name>
<organism evidence="5">
    <name type="scientific">Planktothricoides sp. SpSt-374</name>
    <dbReference type="NCBI Taxonomy" id="2282167"/>
    <lineage>
        <taxon>Bacteria</taxon>
        <taxon>Bacillati</taxon>
        <taxon>Cyanobacteriota</taxon>
        <taxon>Cyanophyceae</taxon>
        <taxon>Oscillatoriophycideae</taxon>
        <taxon>Oscillatoriales</taxon>
        <taxon>Oscillatoriaceae</taxon>
        <taxon>Planktothricoides</taxon>
    </lineage>
</organism>
<evidence type="ECO:0000256" key="2">
    <source>
        <dbReference type="ARBA" id="ARBA00022801"/>
    </source>
</evidence>
<keyword evidence="3" id="KW-0472">Membrane</keyword>
<dbReference type="InterPro" id="IPR029052">
    <property type="entry name" value="Metallo-depent_PP-like"/>
</dbReference>
<feature type="transmembrane region" description="Helical" evidence="3">
    <location>
        <begin position="148"/>
        <end position="171"/>
    </location>
</feature>
<reference evidence="5" key="1">
    <citation type="journal article" date="2020" name="mSystems">
        <title>Genome- and Community-Level Interaction Insights into Carbon Utilization and Element Cycling Functions of Hydrothermarchaeota in Hydrothermal Sediment.</title>
        <authorList>
            <person name="Zhou Z."/>
            <person name="Liu Y."/>
            <person name="Xu W."/>
            <person name="Pan J."/>
            <person name="Luo Z.H."/>
            <person name="Li M."/>
        </authorList>
    </citation>
    <scope>NUCLEOTIDE SEQUENCE [LARGE SCALE GENOMIC DNA]</scope>
    <source>
        <strain evidence="5">SpSt-374</strain>
    </source>
</reference>
<keyword evidence="3" id="KW-0812">Transmembrane</keyword>
<keyword evidence="3" id="KW-1133">Transmembrane helix</keyword>
<dbReference type="InterPro" id="IPR051158">
    <property type="entry name" value="Metallophosphoesterase_sf"/>
</dbReference>
<feature type="transmembrane region" description="Helical" evidence="3">
    <location>
        <begin position="15"/>
        <end position="37"/>
    </location>
</feature>
<dbReference type="SUPFAM" id="SSF56300">
    <property type="entry name" value="Metallo-dependent phosphatases"/>
    <property type="match status" value="1"/>
</dbReference>
<feature type="transmembrane region" description="Helical" evidence="3">
    <location>
        <begin position="99"/>
        <end position="115"/>
    </location>
</feature>
<evidence type="ECO:0000256" key="3">
    <source>
        <dbReference type="SAM" id="Phobius"/>
    </source>
</evidence>
<feature type="domain" description="Calcineurin-like phosphoesterase" evidence="4">
    <location>
        <begin position="221"/>
        <end position="376"/>
    </location>
</feature>
<dbReference type="EMBL" id="DSPX01000003">
    <property type="protein sequence ID" value="HGF99166.1"/>
    <property type="molecule type" value="Genomic_DNA"/>
</dbReference>
<dbReference type="GO" id="GO:0016020">
    <property type="term" value="C:membrane"/>
    <property type="evidence" value="ECO:0007669"/>
    <property type="project" value="GOC"/>
</dbReference>
<comment type="caution">
    <text evidence="5">The sequence shown here is derived from an EMBL/GenBank/DDBJ whole genome shotgun (WGS) entry which is preliminary data.</text>
</comment>
<dbReference type="GO" id="GO:0046872">
    <property type="term" value="F:metal ion binding"/>
    <property type="evidence" value="ECO:0007669"/>
    <property type="project" value="UniProtKB-KW"/>
</dbReference>
<feature type="transmembrane region" description="Helical" evidence="3">
    <location>
        <begin position="121"/>
        <end position="141"/>
    </location>
</feature>
<protein>
    <submittedName>
        <fullName evidence="5">Metallophosphoesterase</fullName>
    </submittedName>
</protein>
<dbReference type="PANTHER" id="PTHR31302">
    <property type="entry name" value="TRANSMEMBRANE PROTEIN WITH METALLOPHOSPHOESTERASE DOMAIN-RELATED"/>
    <property type="match status" value="1"/>
</dbReference>
<keyword evidence="1" id="KW-0479">Metal-binding</keyword>
<evidence type="ECO:0000313" key="5">
    <source>
        <dbReference type="EMBL" id="HGF99166.1"/>
    </source>
</evidence>